<dbReference type="GO" id="GO:0052856">
    <property type="term" value="F:NAD(P)HX epimerase activity"/>
    <property type="evidence" value="ECO:0007669"/>
    <property type="project" value="UniProtKB-UniRule"/>
</dbReference>
<evidence type="ECO:0000256" key="5">
    <source>
        <dbReference type="ARBA" id="ARBA00022741"/>
    </source>
</evidence>
<dbReference type="Gene3D" id="3.40.50.10260">
    <property type="entry name" value="YjeF N-terminal domain"/>
    <property type="match status" value="1"/>
</dbReference>
<evidence type="ECO:0000256" key="9">
    <source>
        <dbReference type="ARBA" id="ARBA00023235"/>
    </source>
</evidence>
<reference evidence="13" key="1">
    <citation type="journal article" date="2017" name="Genome Biol. Evol.">
        <title>The complete genome sequence of the phytopathogenic fungus Sclerotinia sclerotiorum reveals insights into the genome architecture of broad host range pathogens.</title>
        <authorList>
            <person name="Derbyshire M."/>
            <person name="Denton-Giles M."/>
            <person name="Hegedus D."/>
            <person name="Seifbarghy S."/>
            <person name="Rollins J."/>
            <person name="van Kan J."/>
            <person name="Seidl M.F."/>
            <person name="Faino L."/>
            <person name="Mbengue M."/>
            <person name="Navaud O."/>
            <person name="Raffaele S."/>
            <person name="Hammond-Kosack K."/>
            <person name="Heard S."/>
            <person name="Oliver R."/>
        </authorList>
    </citation>
    <scope>NUCLEOTIDE SEQUENCE [LARGE SCALE GENOMIC DNA]</scope>
    <source>
        <strain evidence="13">ATCC 18683 / 1980 / Ss-1</strain>
    </source>
</reference>
<comment type="function">
    <text evidence="10">Catalyzes the epimerization of the S- and R-forms of NAD(P)HX, a damaged form of NAD(P)H that is a result of enzymatic or heat-dependent hydration. This is a prerequisite for the S-specific NAD(P)H-hydrate dehydratase to allow the repair of both epimers of NAD(P)HX.</text>
</comment>
<dbReference type="PANTHER" id="PTHR13232">
    <property type="entry name" value="NAD(P)H-HYDRATE EPIMERASE"/>
    <property type="match status" value="1"/>
</dbReference>
<comment type="catalytic activity">
    <reaction evidence="2 10">
        <text>(6R)-NADPHX = (6S)-NADPHX</text>
        <dbReference type="Rhea" id="RHEA:32227"/>
        <dbReference type="ChEBI" id="CHEBI:64076"/>
        <dbReference type="ChEBI" id="CHEBI:64077"/>
        <dbReference type="EC" id="5.1.99.6"/>
    </reaction>
</comment>
<accession>A0A1D9Q8D4</accession>
<dbReference type="InterPro" id="IPR004443">
    <property type="entry name" value="YjeF_N_dom"/>
</dbReference>
<evidence type="ECO:0000256" key="6">
    <source>
        <dbReference type="ARBA" id="ARBA00022857"/>
    </source>
</evidence>
<dbReference type="PANTHER" id="PTHR13232:SF10">
    <property type="entry name" value="NAD(P)H-HYDRATE EPIMERASE"/>
    <property type="match status" value="1"/>
</dbReference>
<comment type="subcellular location">
    <subcellularLocation>
        <location evidence="10">Cytoplasm</location>
    </subcellularLocation>
    <subcellularLocation>
        <location evidence="10">Mitochondrion</location>
    </subcellularLocation>
</comment>
<name>A0A1D9Q8D4_SCLS1</name>
<keyword evidence="4 10" id="KW-0479">Metal-binding</keyword>
<dbReference type="EC" id="5.1.99.6" evidence="3 10"/>
<dbReference type="FunFam" id="3.40.50.10260:FF:000005">
    <property type="entry name" value="NAD(P)H-hydrate epimerase"/>
    <property type="match status" value="1"/>
</dbReference>
<evidence type="ECO:0000259" key="11">
    <source>
        <dbReference type="PROSITE" id="PS51385"/>
    </source>
</evidence>
<dbReference type="KEGG" id="ssl:SS1G_11419"/>
<evidence type="ECO:0000313" key="12">
    <source>
        <dbReference type="EMBL" id="APA11208.1"/>
    </source>
</evidence>
<comment type="catalytic activity">
    <reaction evidence="1 10">
        <text>(6R)-NADHX = (6S)-NADHX</text>
        <dbReference type="Rhea" id="RHEA:32215"/>
        <dbReference type="ChEBI" id="CHEBI:64074"/>
        <dbReference type="ChEBI" id="CHEBI:64075"/>
        <dbReference type="EC" id="5.1.99.6"/>
    </reaction>
</comment>
<dbReference type="EMBL" id="CP017820">
    <property type="protein sequence ID" value="APA11208.1"/>
    <property type="molecule type" value="Genomic_DNA"/>
</dbReference>
<feature type="binding site" evidence="10">
    <location>
        <begin position="61"/>
        <end position="65"/>
    </location>
    <ligand>
        <name>(6S)-NADPHX</name>
        <dbReference type="ChEBI" id="CHEBI:64076"/>
    </ligand>
</feature>
<keyword evidence="6" id="KW-0521">NADP</keyword>
<feature type="binding site" evidence="10">
    <location>
        <position position="123"/>
    </location>
    <ligand>
        <name>K(+)</name>
        <dbReference type="ChEBI" id="CHEBI:29103"/>
    </ligand>
</feature>
<dbReference type="GO" id="GO:0000166">
    <property type="term" value="F:nucleotide binding"/>
    <property type="evidence" value="ECO:0007669"/>
    <property type="project" value="UniProtKB-KW"/>
</dbReference>
<keyword evidence="8 10" id="KW-0520">NAD</keyword>
<dbReference type="Proteomes" id="UP000177798">
    <property type="component" value="Chromosome 7"/>
</dbReference>
<dbReference type="GO" id="GO:0005739">
    <property type="term" value="C:mitochondrion"/>
    <property type="evidence" value="ECO:0007669"/>
    <property type="project" value="UniProtKB-SubCell"/>
</dbReference>
<dbReference type="PROSITE" id="PS51385">
    <property type="entry name" value="YJEF_N"/>
    <property type="match status" value="1"/>
</dbReference>
<keyword evidence="9 10" id="KW-0413">Isomerase</keyword>
<dbReference type="InterPro" id="IPR032976">
    <property type="entry name" value="YJEFN_prot_NAXE-like"/>
</dbReference>
<gene>
    <name evidence="12" type="ORF">sscle_07g059780</name>
</gene>
<proteinExistence type="inferred from homology"/>
<dbReference type="AlphaFoldDB" id="A0A1D9Q8D4"/>
<evidence type="ECO:0000313" key="13">
    <source>
        <dbReference type="Proteomes" id="UP000177798"/>
    </source>
</evidence>
<dbReference type="OrthoDB" id="10064708at2759"/>
<comment type="cofactor">
    <cofactor evidence="10">
        <name>K(+)</name>
        <dbReference type="ChEBI" id="CHEBI:29103"/>
    </cofactor>
    <text evidence="10">Binds 1 potassium ion per subunit.</text>
</comment>
<evidence type="ECO:0000256" key="3">
    <source>
        <dbReference type="ARBA" id="ARBA00012228"/>
    </source>
</evidence>
<feature type="binding site" evidence="10">
    <location>
        <position position="62"/>
    </location>
    <ligand>
        <name>K(+)</name>
        <dbReference type="ChEBI" id="CHEBI:29103"/>
    </ligand>
</feature>
<dbReference type="NCBIfam" id="TIGR00197">
    <property type="entry name" value="yjeF_nterm"/>
    <property type="match status" value="1"/>
</dbReference>
<protein>
    <recommendedName>
        <fullName evidence="3 10">NAD(P)H-hydrate epimerase</fullName>
        <ecNumber evidence="3 10">5.1.99.6</ecNumber>
    </recommendedName>
    <alternativeName>
        <fullName evidence="10">NAD(P)HX epimerase</fullName>
    </alternativeName>
</protein>
<dbReference type="Pfam" id="PF03853">
    <property type="entry name" value="YjeF_N"/>
    <property type="match status" value="1"/>
</dbReference>
<dbReference type="HAMAP" id="MF_01966">
    <property type="entry name" value="NADHX_epimerase"/>
    <property type="match status" value="1"/>
</dbReference>
<feature type="binding site" evidence="10">
    <location>
        <position position="159"/>
    </location>
    <ligand>
        <name>K(+)</name>
        <dbReference type="ChEBI" id="CHEBI:29103"/>
    </ligand>
</feature>
<dbReference type="GO" id="GO:0046872">
    <property type="term" value="F:metal ion binding"/>
    <property type="evidence" value="ECO:0007669"/>
    <property type="project" value="UniProtKB-KW"/>
</dbReference>
<keyword evidence="7 10" id="KW-0630">Potassium</keyword>
<sequence>MAAKYLSAANAAALDKDLMSMGAFSLDQLMELAGLSVSQVVYKVHPPSKGRRILVACGPGNNGGDGLVAARHLWHYGYKPTIYYPKPGKNELYQRLSTQLRNLSIPFTDDFPSAIKDSDHIVDAIFGFSFTGSIRSPFDTIISTLEATSLPITSIDAPSSWDITNGPPSSGPGANLMPQYLISLTAPKPLVRYFKGRHFLGGRFVTPEIHQKYNLQLPEYEGVDQIVEVPIEESEEKL</sequence>
<dbReference type="SUPFAM" id="SSF64153">
    <property type="entry name" value="YjeF N-terminal domain-like"/>
    <property type="match status" value="1"/>
</dbReference>
<evidence type="ECO:0000256" key="1">
    <source>
        <dbReference type="ARBA" id="ARBA00000013"/>
    </source>
</evidence>
<comment type="caution">
    <text evidence="10">Lacks conserved residue(s) required for the propagation of feature annotation.</text>
</comment>
<evidence type="ECO:0000256" key="7">
    <source>
        <dbReference type="ARBA" id="ARBA00022958"/>
    </source>
</evidence>
<keyword evidence="5 10" id="KW-0547">Nucleotide-binding</keyword>
<evidence type="ECO:0000256" key="8">
    <source>
        <dbReference type="ARBA" id="ARBA00023027"/>
    </source>
</evidence>
<dbReference type="InterPro" id="IPR036652">
    <property type="entry name" value="YjeF_N_dom_sf"/>
</dbReference>
<evidence type="ECO:0000256" key="2">
    <source>
        <dbReference type="ARBA" id="ARBA00000909"/>
    </source>
</evidence>
<evidence type="ECO:0000256" key="10">
    <source>
        <dbReference type="HAMAP-Rule" id="MF_03159"/>
    </source>
</evidence>
<dbReference type="RefSeq" id="XP_001587427.1">
    <property type="nucleotide sequence ID" value="XM_001587377.1"/>
</dbReference>
<dbReference type="SMR" id="A0A1D9Q8D4"/>
<evidence type="ECO:0000256" key="4">
    <source>
        <dbReference type="ARBA" id="ARBA00022723"/>
    </source>
</evidence>
<dbReference type="OMA" id="RHLFHYG"/>
<feature type="domain" description="YjeF N-terminal" evidence="11">
    <location>
        <begin position="11"/>
        <end position="217"/>
    </location>
</feature>
<comment type="similarity">
    <text evidence="10">Belongs to the NnrE/AIBP family.</text>
</comment>
<feature type="binding site" evidence="10">
    <location>
        <begin position="127"/>
        <end position="133"/>
    </location>
    <ligand>
        <name>(6S)-NADPHX</name>
        <dbReference type="ChEBI" id="CHEBI:64076"/>
    </ligand>
</feature>
<dbReference type="VEuPathDB" id="FungiDB:sscle_07g059780"/>
<organism evidence="12 13">
    <name type="scientific">Sclerotinia sclerotiorum (strain ATCC 18683 / 1980 / Ss-1)</name>
    <name type="common">White mold</name>
    <name type="synonym">Whetzelinia sclerotiorum</name>
    <dbReference type="NCBI Taxonomy" id="665079"/>
    <lineage>
        <taxon>Eukaryota</taxon>
        <taxon>Fungi</taxon>
        <taxon>Dikarya</taxon>
        <taxon>Ascomycota</taxon>
        <taxon>Pezizomycotina</taxon>
        <taxon>Leotiomycetes</taxon>
        <taxon>Helotiales</taxon>
        <taxon>Sclerotiniaceae</taxon>
        <taxon>Sclerotinia</taxon>
    </lineage>
</organism>
<keyword evidence="10" id="KW-0496">Mitochondrion</keyword>
<feature type="binding site" evidence="10">
    <location>
        <position position="156"/>
    </location>
    <ligand>
        <name>(6S)-NADPHX</name>
        <dbReference type="ChEBI" id="CHEBI:64076"/>
    </ligand>
</feature>
<keyword evidence="10" id="KW-0963">Cytoplasm</keyword>